<evidence type="ECO:0000313" key="2">
    <source>
        <dbReference type="EMBL" id="KAK7680993.1"/>
    </source>
</evidence>
<evidence type="ECO:0008006" key="4">
    <source>
        <dbReference type="Google" id="ProtNLM"/>
    </source>
</evidence>
<sequence>MFSANQYDSDKYNEQEDMFDDSFFEANPSEPRSLIHDNPNDDMHPSSQFGNLGNLDFFGGNMVNQFGDMGMGMNMNMNMMDFDGDGDLKTTELKDRYIVEMKDIGGIEGKEFSVDYQKGLNQVIVNMNKTVKSGGSFSSSSSQKSVGFDKPIDYNNIHSEVQGDSLVITVPKTDEFASLEDENDHSFIEGLATNSKDGKDDYQSGYIEDVESDDAN</sequence>
<feature type="region of interest" description="Disordered" evidence="1">
    <location>
        <begin position="189"/>
        <end position="216"/>
    </location>
</feature>
<comment type="caution">
    <text evidence="2">The sequence shown here is derived from an EMBL/GenBank/DDBJ whole genome shotgun (WGS) entry which is preliminary data.</text>
</comment>
<dbReference type="EMBL" id="JASBNA010000044">
    <property type="protein sequence ID" value="KAK7680993.1"/>
    <property type="molecule type" value="Genomic_DNA"/>
</dbReference>
<dbReference type="AlphaFoldDB" id="A0AAW0FH12"/>
<dbReference type="InterPro" id="IPR008978">
    <property type="entry name" value="HSP20-like_chaperone"/>
</dbReference>
<name>A0AAW0FH12_9APHY</name>
<protein>
    <recommendedName>
        <fullName evidence="4">SHSP domain-containing protein</fullName>
    </recommendedName>
</protein>
<evidence type="ECO:0000256" key="1">
    <source>
        <dbReference type="SAM" id="MobiDB-lite"/>
    </source>
</evidence>
<dbReference type="Proteomes" id="UP001385951">
    <property type="component" value="Unassembled WGS sequence"/>
</dbReference>
<evidence type="ECO:0000313" key="3">
    <source>
        <dbReference type="Proteomes" id="UP001385951"/>
    </source>
</evidence>
<organism evidence="2 3">
    <name type="scientific">Cerrena zonata</name>
    <dbReference type="NCBI Taxonomy" id="2478898"/>
    <lineage>
        <taxon>Eukaryota</taxon>
        <taxon>Fungi</taxon>
        <taxon>Dikarya</taxon>
        <taxon>Basidiomycota</taxon>
        <taxon>Agaricomycotina</taxon>
        <taxon>Agaricomycetes</taxon>
        <taxon>Polyporales</taxon>
        <taxon>Cerrenaceae</taxon>
        <taxon>Cerrena</taxon>
    </lineage>
</organism>
<gene>
    <name evidence="2" type="ORF">QCA50_015829</name>
</gene>
<accession>A0AAW0FH12</accession>
<dbReference type="Gene3D" id="2.60.40.790">
    <property type="match status" value="1"/>
</dbReference>
<reference evidence="2 3" key="1">
    <citation type="submission" date="2022-09" db="EMBL/GenBank/DDBJ databases">
        <authorList>
            <person name="Palmer J.M."/>
        </authorList>
    </citation>
    <scope>NUCLEOTIDE SEQUENCE [LARGE SCALE GENOMIC DNA]</scope>
    <source>
        <strain evidence="2 3">DSM 7382</strain>
    </source>
</reference>
<keyword evidence="3" id="KW-1185">Reference proteome</keyword>
<proteinExistence type="predicted"/>